<evidence type="ECO:0000313" key="3">
    <source>
        <dbReference type="Proteomes" id="UP000529946"/>
    </source>
</evidence>
<feature type="transmembrane region" description="Helical" evidence="1">
    <location>
        <begin position="38"/>
        <end position="58"/>
    </location>
</feature>
<reference evidence="2 3" key="1">
    <citation type="submission" date="2020-08" db="EMBL/GenBank/DDBJ databases">
        <title>Genomic Encyclopedia of Type Strains, Phase IV (KMG-IV): sequencing the most valuable type-strain genomes for metagenomic binning, comparative biology and taxonomic classification.</title>
        <authorList>
            <person name="Goeker M."/>
        </authorList>
    </citation>
    <scope>NUCLEOTIDE SEQUENCE [LARGE SCALE GENOMIC DNA]</scope>
    <source>
        <strain evidence="2 3">DSM 23960</strain>
    </source>
</reference>
<keyword evidence="1" id="KW-0472">Membrane</keyword>
<organism evidence="2 3">
    <name type="scientific">Brevundimonas lenta</name>
    <dbReference type="NCBI Taxonomy" id="424796"/>
    <lineage>
        <taxon>Bacteria</taxon>
        <taxon>Pseudomonadati</taxon>
        <taxon>Pseudomonadota</taxon>
        <taxon>Alphaproteobacteria</taxon>
        <taxon>Caulobacterales</taxon>
        <taxon>Caulobacteraceae</taxon>
        <taxon>Brevundimonas</taxon>
    </lineage>
</organism>
<evidence type="ECO:0000313" key="2">
    <source>
        <dbReference type="EMBL" id="MBB4082475.1"/>
    </source>
</evidence>
<keyword evidence="1" id="KW-0812">Transmembrane</keyword>
<protein>
    <submittedName>
        <fullName evidence="2">Uncharacterized protein</fullName>
    </submittedName>
</protein>
<evidence type="ECO:0000256" key="1">
    <source>
        <dbReference type="SAM" id="Phobius"/>
    </source>
</evidence>
<dbReference type="AlphaFoldDB" id="A0A7W6NPS5"/>
<dbReference type="Proteomes" id="UP000529946">
    <property type="component" value="Unassembled WGS sequence"/>
</dbReference>
<proteinExistence type="predicted"/>
<name>A0A7W6NPS5_9CAUL</name>
<accession>A0A7W6NPS5</accession>
<keyword evidence="3" id="KW-1185">Reference proteome</keyword>
<gene>
    <name evidence="2" type="ORF">GGR12_001314</name>
</gene>
<dbReference type="RefSeq" id="WP_183203550.1">
    <property type="nucleotide sequence ID" value="NZ_BAAAER010000011.1"/>
</dbReference>
<feature type="transmembrane region" description="Helical" evidence="1">
    <location>
        <begin position="65"/>
        <end position="87"/>
    </location>
</feature>
<dbReference type="EMBL" id="JACIDM010000001">
    <property type="protein sequence ID" value="MBB4082475.1"/>
    <property type="molecule type" value="Genomic_DNA"/>
</dbReference>
<keyword evidence="1" id="KW-1133">Transmembrane helix</keyword>
<comment type="caution">
    <text evidence="2">The sequence shown here is derived from an EMBL/GenBank/DDBJ whole genome shotgun (WGS) entry which is preliminary data.</text>
</comment>
<feature type="transmembrane region" description="Helical" evidence="1">
    <location>
        <begin position="99"/>
        <end position="118"/>
    </location>
</feature>
<sequence>MGLTVLLAFLRGGALEKQVAGVVGAAWIASALVPLGGRIGPAWLLVAIDVGLLLYLLYQAAFAKRFWPVVAAGFQLLIVATHATFALRIQLEQWGYFTAYYLWSWGVLACIAVGALSAKSSARDA</sequence>